<gene>
    <name evidence="6" type="ORF">ML536_00895</name>
</gene>
<protein>
    <submittedName>
        <fullName evidence="6">HlyD family secretion protein</fullName>
    </submittedName>
</protein>
<keyword evidence="3" id="KW-0812">Transmembrane</keyword>
<dbReference type="RefSeq" id="WP_281734622.1">
    <property type="nucleotide sequence ID" value="NZ_JAKETQ010000001.1"/>
</dbReference>
<dbReference type="GO" id="GO:0055085">
    <property type="term" value="P:transmembrane transport"/>
    <property type="evidence" value="ECO:0007669"/>
    <property type="project" value="InterPro"/>
</dbReference>
<feature type="compositionally biased region" description="Low complexity" evidence="2">
    <location>
        <begin position="12"/>
        <end position="25"/>
    </location>
</feature>
<dbReference type="InterPro" id="IPR050739">
    <property type="entry name" value="MFP"/>
</dbReference>
<dbReference type="GO" id="GO:0030313">
    <property type="term" value="C:cell envelope"/>
    <property type="evidence" value="ECO:0007669"/>
    <property type="project" value="UniProtKB-SubCell"/>
</dbReference>
<comment type="subcellular location">
    <subcellularLocation>
        <location evidence="1">Cell envelope</location>
    </subcellularLocation>
</comment>
<dbReference type="EMBL" id="JALAZD010000001">
    <property type="protein sequence ID" value="MCI0125376.1"/>
    <property type="molecule type" value="Genomic_DNA"/>
</dbReference>
<feature type="domain" description="Multidrug resistance protein MdtA-like barrel-sandwich hybrid" evidence="4">
    <location>
        <begin position="81"/>
        <end position="271"/>
    </location>
</feature>
<dbReference type="Gene3D" id="1.10.287.470">
    <property type="entry name" value="Helix hairpin bin"/>
    <property type="match status" value="2"/>
</dbReference>
<dbReference type="Pfam" id="PF25963">
    <property type="entry name" value="Beta-barrel_AAEA"/>
    <property type="match status" value="1"/>
</dbReference>
<organism evidence="6 7">
    <name type="scientific">Paradevosia shaoguanensis</name>
    <dbReference type="NCBI Taxonomy" id="1335043"/>
    <lineage>
        <taxon>Bacteria</taxon>
        <taxon>Pseudomonadati</taxon>
        <taxon>Pseudomonadota</taxon>
        <taxon>Alphaproteobacteria</taxon>
        <taxon>Hyphomicrobiales</taxon>
        <taxon>Devosiaceae</taxon>
        <taxon>Paradevosia</taxon>
    </lineage>
</organism>
<dbReference type="InterPro" id="IPR058634">
    <property type="entry name" value="AaeA-lik-b-barrel"/>
</dbReference>
<dbReference type="Pfam" id="PF25917">
    <property type="entry name" value="BSH_RND"/>
    <property type="match status" value="1"/>
</dbReference>
<name>A0AA41QKX1_9HYPH</name>
<dbReference type="PANTHER" id="PTHR30386">
    <property type="entry name" value="MEMBRANE FUSION SUBUNIT OF EMRAB-TOLC MULTIDRUG EFFLUX PUMP"/>
    <property type="match status" value="1"/>
</dbReference>
<feature type="transmembrane region" description="Helical" evidence="3">
    <location>
        <begin position="45"/>
        <end position="64"/>
    </location>
</feature>
<dbReference type="SUPFAM" id="SSF56954">
    <property type="entry name" value="Outer membrane efflux proteins (OEP)"/>
    <property type="match status" value="1"/>
</dbReference>
<keyword evidence="3" id="KW-1133">Transmembrane helix</keyword>
<dbReference type="Gene3D" id="2.40.30.170">
    <property type="match status" value="1"/>
</dbReference>
<evidence type="ECO:0000256" key="3">
    <source>
        <dbReference type="SAM" id="Phobius"/>
    </source>
</evidence>
<dbReference type="SUPFAM" id="SSF111369">
    <property type="entry name" value="HlyD-like secretion proteins"/>
    <property type="match status" value="2"/>
</dbReference>
<dbReference type="Proteomes" id="UP001156140">
    <property type="component" value="Unassembled WGS sequence"/>
</dbReference>
<evidence type="ECO:0000259" key="5">
    <source>
        <dbReference type="Pfam" id="PF25963"/>
    </source>
</evidence>
<evidence type="ECO:0000259" key="4">
    <source>
        <dbReference type="Pfam" id="PF25917"/>
    </source>
</evidence>
<accession>A0AA41QKX1</accession>
<evidence type="ECO:0000256" key="2">
    <source>
        <dbReference type="SAM" id="MobiDB-lite"/>
    </source>
</evidence>
<evidence type="ECO:0000313" key="6">
    <source>
        <dbReference type="EMBL" id="MCI0125376.1"/>
    </source>
</evidence>
<keyword evidence="7" id="KW-1185">Reference proteome</keyword>
<comment type="caution">
    <text evidence="6">The sequence shown here is derived from an EMBL/GenBank/DDBJ whole genome shotgun (WGS) entry which is preliminary data.</text>
</comment>
<dbReference type="Gene3D" id="2.40.50.100">
    <property type="match status" value="1"/>
</dbReference>
<keyword evidence="3" id="KW-0472">Membrane</keyword>
<feature type="domain" description="p-hydroxybenzoic acid efflux pump subunit AaeA-like beta-barrel" evidence="5">
    <location>
        <begin position="276"/>
        <end position="367"/>
    </location>
</feature>
<dbReference type="AlphaFoldDB" id="A0AA41QKX1"/>
<evidence type="ECO:0000256" key="1">
    <source>
        <dbReference type="ARBA" id="ARBA00004196"/>
    </source>
</evidence>
<sequence length="380" mass="39515">MNARVTEPKQGEAVAVDAPKVAEAKPAPEPAPAAPQPKKRNPRRIVLMAVVPVILVAGGAWFYLNGGRYEETDNAYVQQAKVAISADIAGRITTVNVIENQTVKAGDALFTIDPESYQIALDQATAALASARVNVEQLRVAYGTAQAALKAAQTTLDIQQVSYDRQSALVDQGVNSSAALDQPKLSLQQAQTAVVTAQQQVAAAAAALAGDPNIATDKHPAVLAALAQVEAAKRNLNKTKVVAPADGIVANVSSLNPGQFVAAGTTIASLVETNGLWIEANFKETQLTGIRVGQPAEIKVDAYPGVVFEGKVESIGAATGSEFSLIPAQNATGNWVKVVQRIPIRIALGPETSAEALRTGMSTVVSVDTGASTLDKMLGK</sequence>
<feature type="compositionally biased region" description="Basic and acidic residues" evidence="2">
    <location>
        <begin position="1"/>
        <end position="10"/>
    </location>
</feature>
<evidence type="ECO:0000313" key="7">
    <source>
        <dbReference type="Proteomes" id="UP001156140"/>
    </source>
</evidence>
<dbReference type="PANTHER" id="PTHR30386:SF19">
    <property type="entry name" value="MULTIDRUG EXPORT PROTEIN EMRA-RELATED"/>
    <property type="match status" value="1"/>
</dbReference>
<reference evidence="6" key="1">
    <citation type="submission" date="2022-03" db="EMBL/GenBank/DDBJ databases">
        <title>The complete genome sequence of a Methyloterrigena soli.</title>
        <authorList>
            <person name="Zi Z."/>
        </authorList>
    </citation>
    <scope>NUCLEOTIDE SEQUENCE</scope>
    <source>
        <strain evidence="6">M48</strain>
    </source>
</reference>
<dbReference type="InterPro" id="IPR058625">
    <property type="entry name" value="MdtA-like_BSH"/>
</dbReference>
<proteinExistence type="predicted"/>
<feature type="region of interest" description="Disordered" evidence="2">
    <location>
        <begin position="1"/>
        <end position="39"/>
    </location>
</feature>